<dbReference type="EMBL" id="JACGWN010000012">
    <property type="protein sequence ID" value="KAL0416131.1"/>
    <property type="molecule type" value="Genomic_DNA"/>
</dbReference>
<gene>
    <name evidence="1" type="ORF">Slati_3445000</name>
</gene>
<accession>A0AAW2UJK1</accession>
<sequence>MANPSPIESLSKEVWLLHEDSSATSPGNRTGVITSPEREDIESAVRFDFKASNNVSEYEALTMGIKWPGKLGLST</sequence>
<dbReference type="PANTHER" id="PTHR48475:SF2">
    <property type="entry name" value="RIBONUCLEASE H"/>
    <property type="match status" value="1"/>
</dbReference>
<protein>
    <submittedName>
        <fullName evidence="1">Uncharacterized protein</fullName>
    </submittedName>
</protein>
<reference evidence="1" key="2">
    <citation type="journal article" date="2024" name="Plant">
        <title>Genomic evolution and insights into agronomic trait innovations of Sesamum species.</title>
        <authorList>
            <person name="Miao H."/>
            <person name="Wang L."/>
            <person name="Qu L."/>
            <person name="Liu H."/>
            <person name="Sun Y."/>
            <person name="Le M."/>
            <person name="Wang Q."/>
            <person name="Wei S."/>
            <person name="Zheng Y."/>
            <person name="Lin W."/>
            <person name="Duan Y."/>
            <person name="Cao H."/>
            <person name="Xiong S."/>
            <person name="Wang X."/>
            <person name="Wei L."/>
            <person name="Li C."/>
            <person name="Ma Q."/>
            <person name="Ju M."/>
            <person name="Zhao R."/>
            <person name="Li G."/>
            <person name="Mu C."/>
            <person name="Tian Q."/>
            <person name="Mei H."/>
            <person name="Zhang T."/>
            <person name="Gao T."/>
            <person name="Zhang H."/>
        </authorList>
    </citation>
    <scope>NUCLEOTIDE SEQUENCE</scope>
    <source>
        <strain evidence="1">KEN1</strain>
    </source>
</reference>
<evidence type="ECO:0000313" key="1">
    <source>
        <dbReference type="EMBL" id="KAL0416131.1"/>
    </source>
</evidence>
<organism evidence="1">
    <name type="scientific">Sesamum latifolium</name>
    <dbReference type="NCBI Taxonomy" id="2727402"/>
    <lineage>
        <taxon>Eukaryota</taxon>
        <taxon>Viridiplantae</taxon>
        <taxon>Streptophyta</taxon>
        <taxon>Embryophyta</taxon>
        <taxon>Tracheophyta</taxon>
        <taxon>Spermatophyta</taxon>
        <taxon>Magnoliopsida</taxon>
        <taxon>eudicotyledons</taxon>
        <taxon>Gunneridae</taxon>
        <taxon>Pentapetalae</taxon>
        <taxon>asterids</taxon>
        <taxon>lamiids</taxon>
        <taxon>Lamiales</taxon>
        <taxon>Pedaliaceae</taxon>
        <taxon>Sesamum</taxon>
    </lineage>
</organism>
<proteinExistence type="predicted"/>
<comment type="caution">
    <text evidence="1">The sequence shown here is derived from an EMBL/GenBank/DDBJ whole genome shotgun (WGS) entry which is preliminary data.</text>
</comment>
<name>A0AAW2UJK1_9LAMI</name>
<dbReference type="PANTHER" id="PTHR48475">
    <property type="entry name" value="RIBONUCLEASE H"/>
    <property type="match status" value="1"/>
</dbReference>
<reference evidence="1" key="1">
    <citation type="submission" date="2020-06" db="EMBL/GenBank/DDBJ databases">
        <authorList>
            <person name="Li T."/>
            <person name="Hu X."/>
            <person name="Zhang T."/>
            <person name="Song X."/>
            <person name="Zhang H."/>
            <person name="Dai N."/>
            <person name="Sheng W."/>
            <person name="Hou X."/>
            <person name="Wei L."/>
        </authorList>
    </citation>
    <scope>NUCLEOTIDE SEQUENCE</scope>
    <source>
        <strain evidence="1">KEN1</strain>
        <tissue evidence="1">Leaf</tissue>
    </source>
</reference>
<dbReference type="AlphaFoldDB" id="A0AAW2UJK1"/>